<feature type="domain" description="DUF4440" evidence="1">
    <location>
        <begin position="15"/>
        <end position="118"/>
    </location>
</feature>
<accession>A0A8S1FBY1</accession>
<evidence type="ECO:0000313" key="2">
    <source>
        <dbReference type="EMBL" id="CAB3409708.1"/>
    </source>
</evidence>
<comment type="caution">
    <text evidence="2">The sequence shown here is derived from an EMBL/GenBank/DDBJ whole genome shotgun (WGS) entry which is preliminary data.</text>
</comment>
<protein>
    <recommendedName>
        <fullName evidence="1">DUF4440 domain-containing protein</fullName>
    </recommendedName>
</protein>
<gene>
    <name evidence="2" type="ORF">CBOVIS_LOCUS11327</name>
</gene>
<dbReference type="Gene3D" id="3.10.450.50">
    <property type="match status" value="1"/>
</dbReference>
<organism evidence="2 3">
    <name type="scientific">Caenorhabditis bovis</name>
    <dbReference type="NCBI Taxonomy" id="2654633"/>
    <lineage>
        <taxon>Eukaryota</taxon>
        <taxon>Metazoa</taxon>
        <taxon>Ecdysozoa</taxon>
        <taxon>Nematoda</taxon>
        <taxon>Chromadorea</taxon>
        <taxon>Rhabditida</taxon>
        <taxon>Rhabditina</taxon>
        <taxon>Rhabditomorpha</taxon>
        <taxon>Rhabditoidea</taxon>
        <taxon>Rhabditidae</taxon>
        <taxon>Peloderinae</taxon>
        <taxon>Caenorhabditis</taxon>
    </lineage>
</organism>
<sequence length="126" mass="14408">MSLTAAQAQKILESFVSKYVDAMNSGKYELLEDFYHANAVMIEKDKSCLYGKKAITDSLKQMTTECGKTVMSISNTTYEGVGDFINVYTEFEFDTEKAGVLKGRYLQIWRKDGNGYTIYHDEYEMI</sequence>
<dbReference type="CDD" id="cd00531">
    <property type="entry name" value="NTF2_like"/>
    <property type="match status" value="1"/>
</dbReference>
<reference evidence="2 3" key="1">
    <citation type="submission" date="2020-04" db="EMBL/GenBank/DDBJ databases">
        <authorList>
            <person name="Laetsch R D."/>
            <person name="Stevens L."/>
            <person name="Kumar S."/>
            <person name="Blaxter L. M."/>
        </authorList>
    </citation>
    <scope>NUCLEOTIDE SEQUENCE [LARGE SCALE GENOMIC DNA]</scope>
</reference>
<dbReference type="SUPFAM" id="SSF54427">
    <property type="entry name" value="NTF2-like"/>
    <property type="match status" value="1"/>
</dbReference>
<keyword evidence="3" id="KW-1185">Reference proteome</keyword>
<dbReference type="InterPro" id="IPR027843">
    <property type="entry name" value="DUF4440"/>
</dbReference>
<dbReference type="PANTHER" id="PTHR31664">
    <property type="entry name" value="PROTEIN CBG16427"/>
    <property type="match status" value="1"/>
</dbReference>
<proteinExistence type="predicted"/>
<dbReference type="EMBL" id="CADEPM010000009">
    <property type="protein sequence ID" value="CAB3409708.1"/>
    <property type="molecule type" value="Genomic_DNA"/>
</dbReference>
<dbReference type="AlphaFoldDB" id="A0A8S1FBY1"/>
<dbReference type="InterPro" id="IPR032710">
    <property type="entry name" value="NTF2-like_dom_sf"/>
</dbReference>
<evidence type="ECO:0000313" key="3">
    <source>
        <dbReference type="Proteomes" id="UP000494206"/>
    </source>
</evidence>
<name>A0A8S1FBY1_9PELO</name>
<dbReference type="OrthoDB" id="5840957at2759"/>
<dbReference type="PANTHER" id="PTHR31664:SF4">
    <property type="entry name" value="DUF4440 DOMAIN-CONTAINING PROTEIN"/>
    <property type="match status" value="1"/>
</dbReference>
<dbReference type="Pfam" id="PF14534">
    <property type="entry name" value="DUF4440"/>
    <property type="match status" value="1"/>
</dbReference>
<dbReference type="Proteomes" id="UP000494206">
    <property type="component" value="Unassembled WGS sequence"/>
</dbReference>
<evidence type="ECO:0000259" key="1">
    <source>
        <dbReference type="Pfam" id="PF14534"/>
    </source>
</evidence>